<protein>
    <submittedName>
        <fullName evidence="2">Uncharacterized protein</fullName>
    </submittedName>
</protein>
<proteinExistence type="predicted"/>
<dbReference type="EMBL" id="LAZR01042314">
    <property type="protein sequence ID" value="KKL09821.1"/>
    <property type="molecule type" value="Genomic_DNA"/>
</dbReference>
<feature type="compositionally biased region" description="Acidic residues" evidence="1">
    <location>
        <begin position="87"/>
        <end position="98"/>
    </location>
</feature>
<reference evidence="2" key="1">
    <citation type="journal article" date="2015" name="Nature">
        <title>Complex archaea that bridge the gap between prokaryotes and eukaryotes.</title>
        <authorList>
            <person name="Spang A."/>
            <person name="Saw J.H."/>
            <person name="Jorgensen S.L."/>
            <person name="Zaremba-Niedzwiedzka K."/>
            <person name="Martijn J."/>
            <person name="Lind A.E."/>
            <person name="van Eijk R."/>
            <person name="Schleper C."/>
            <person name="Guy L."/>
            <person name="Ettema T.J."/>
        </authorList>
    </citation>
    <scope>NUCLEOTIDE SEQUENCE</scope>
</reference>
<organism evidence="2">
    <name type="scientific">marine sediment metagenome</name>
    <dbReference type="NCBI Taxonomy" id="412755"/>
    <lineage>
        <taxon>unclassified sequences</taxon>
        <taxon>metagenomes</taxon>
        <taxon>ecological metagenomes</taxon>
    </lineage>
</organism>
<sequence length="204" mass="22115">YTAAGAAVKIVKANINTIKEFFKPHKAAAKLPHTNLCTDEKNRLSGLEKTLGIINGKLDLYEKDRAEKAAEIQADLDKAEVKRAEDQAQEEAEAAEENGDTKKVEDILEDLPTTQIRTEVAPLPRITGRSKRPKYTAIVTSLAELVAAAADEIRELEDSTREPSLVLFLQGNEVAIGAAVRGTQGKIKIPGVEITDGTTTAQRV</sequence>
<feature type="region of interest" description="Disordered" evidence="1">
    <location>
        <begin position="84"/>
        <end position="104"/>
    </location>
</feature>
<evidence type="ECO:0000256" key="1">
    <source>
        <dbReference type="SAM" id="MobiDB-lite"/>
    </source>
</evidence>
<gene>
    <name evidence="2" type="ORF">LCGC14_2562020</name>
</gene>
<accession>A0A0F9CW18</accession>
<comment type="caution">
    <text evidence="2">The sequence shown here is derived from an EMBL/GenBank/DDBJ whole genome shotgun (WGS) entry which is preliminary data.</text>
</comment>
<dbReference type="AlphaFoldDB" id="A0A0F9CW18"/>
<feature type="non-terminal residue" evidence="2">
    <location>
        <position position="1"/>
    </location>
</feature>
<name>A0A0F9CW18_9ZZZZ</name>
<evidence type="ECO:0000313" key="2">
    <source>
        <dbReference type="EMBL" id="KKL09821.1"/>
    </source>
</evidence>